<proteinExistence type="predicted"/>
<evidence type="ECO:0000313" key="2">
    <source>
        <dbReference type="Proteomes" id="UP000478052"/>
    </source>
</evidence>
<dbReference type="EMBL" id="VUJU01009610">
    <property type="protein sequence ID" value="KAF0719021.1"/>
    <property type="molecule type" value="Genomic_DNA"/>
</dbReference>
<dbReference type="OrthoDB" id="7600614at2759"/>
<evidence type="ECO:0000313" key="1">
    <source>
        <dbReference type="EMBL" id="KAF0719021.1"/>
    </source>
</evidence>
<name>A0A6G0W1E9_APHCR</name>
<keyword evidence="2" id="KW-1185">Reference proteome</keyword>
<dbReference type="AlphaFoldDB" id="A0A6G0W1E9"/>
<dbReference type="Proteomes" id="UP000478052">
    <property type="component" value="Unassembled WGS sequence"/>
</dbReference>
<comment type="caution">
    <text evidence="1">The sequence shown here is derived from an EMBL/GenBank/DDBJ whole genome shotgun (WGS) entry which is preliminary data.</text>
</comment>
<sequence length="163" mass="18842">MYKFIKFNFKYNVFIILAIVITVDLNEESLALENWNRKKPRKSKSYLVPNPHLRYLDISYSRSMKSLPILKNGSRFEELKSSKTKNIQGKVIFSNTCAIDSITSILMSFLEYVDFKIRSIKTISVSYCDSQNYSKIIDSIDSDYFCFISSIVKNGITSATYTT</sequence>
<reference evidence="1 2" key="1">
    <citation type="submission" date="2019-08" db="EMBL/GenBank/DDBJ databases">
        <title>Whole genome of Aphis craccivora.</title>
        <authorList>
            <person name="Voronova N.V."/>
            <person name="Shulinski R.S."/>
            <person name="Bandarenka Y.V."/>
            <person name="Zhorov D.G."/>
            <person name="Warner D."/>
        </authorList>
    </citation>
    <scope>NUCLEOTIDE SEQUENCE [LARGE SCALE GENOMIC DNA]</scope>
    <source>
        <strain evidence="1">180601</strain>
        <tissue evidence="1">Whole Body</tissue>
    </source>
</reference>
<gene>
    <name evidence="1" type="ORF">FWK35_00018773</name>
</gene>
<organism evidence="1 2">
    <name type="scientific">Aphis craccivora</name>
    <name type="common">Cowpea aphid</name>
    <dbReference type="NCBI Taxonomy" id="307492"/>
    <lineage>
        <taxon>Eukaryota</taxon>
        <taxon>Metazoa</taxon>
        <taxon>Ecdysozoa</taxon>
        <taxon>Arthropoda</taxon>
        <taxon>Hexapoda</taxon>
        <taxon>Insecta</taxon>
        <taxon>Pterygota</taxon>
        <taxon>Neoptera</taxon>
        <taxon>Paraneoptera</taxon>
        <taxon>Hemiptera</taxon>
        <taxon>Sternorrhyncha</taxon>
        <taxon>Aphidomorpha</taxon>
        <taxon>Aphidoidea</taxon>
        <taxon>Aphididae</taxon>
        <taxon>Aphidini</taxon>
        <taxon>Aphis</taxon>
        <taxon>Aphis</taxon>
    </lineage>
</organism>
<protein>
    <submittedName>
        <fullName evidence="1">Uncharacterized protein</fullName>
    </submittedName>
</protein>
<accession>A0A6G0W1E9</accession>